<organism evidence="1 2">
    <name type="scientific">Brachionus plicatilis</name>
    <name type="common">Marine rotifer</name>
    <name type="synonym">Brachionus muelleri</name>
    <dbReference type="NCBI Taxonomy" id="10195"/>
    <lineage>
        <taxon>Eukaryota</taxon>
        <taxon>Metazoa</taxon>
        <taxon>Spiralia</taxon>
        <taxon>Gnathifera</taxon>
        <taxon>Rotifera</taxon>
        <taxon>Eurotatoria</taxon>
        <taxon>Monogononta</taxon>
        <taxon>Pseudotrocha</taxon>
        <taxon>Ploima</taxon>
        <taxon>Brachionidae</taxon>
        <taxon>Brachionus</taxon>
    </lineage>
</organism>
<accession>A0A3M7RLF1</accession>
<comment type="caution">
    <text evidence="1">The sequence shown here is derived from an EMBL/GenBank/DDBJ whole genome shotgun (WGS) entry which is preliminary data.</text>
</comment>
<evidence type="ECO:0000313" key="2">
    <source>
        <dbReference type="Proteomes" id="UP000276133"/>
    </source>
</evidence>
<gene>
    <name evidence="1" type="ORF">BpHYR1_017509</name>
</gene>
<sequence>MKNYSCIFSVVGAYSDIVKFKYKFNKISFFFDELILNSFIKGPEWAKLLILHNNILKFISIFKNKKIQFQFFSIFLSIK</sequence>
<dbReference type="AlphaFoldDB" id="A0A3M7RLF1"/>
<keyword evidence="2" id="KW-1185">Reference proteome</keyword>
<name>A0A3M7RLF1_BRAPC</name>
<evidence type="ECO:0000313" key="1">
    <source>
        <dbReference type="EMBL" id="RNA24351.1"/>
    </source>
</evidence>
<dbReference type="EMBL" id="REGN01003142">
    <property type="protein sequence ID" value="RNA24351.1"/>
    <property type="molecule type" value="Genomic_DNA"/>
</dbReference>
<proteinExistence type="predicted"/>
<protein>
    <submittedName>
        <fullName evidence="1">Uncharacterized protein</fullName>
    </submittedName>
</protein>
<dbReference type="Proteomes" id="UP000276133">
    <property type="component" value="Unassembled WGS sequence"/>
</dbReference>
<reference evidence="1 2" key="1">
    <citation type="journal article" date="2018" name="Sci. Rep.">
        <title>Genomic signatures of local adaptation to the degree of environmental predictability in rotifers.</title>
        <authorList>
            <person name="Franch-Gras L."/>
            <person name="Hahn C."/>
            <person name="Garcia-Roger E.M."/>
            <person name="Carmona M.J."/>
            <person name="Serra M."/>
            <person name="Gomez A."/>
        </authorList>
    </citation>
    <scope>NUCLEOTIDE SEQUENCE [LARGE SCALE GENOMIC DNA]</scope>
    <source>
        <strain evidence="1">HYR1</strain>
    </source>
</reference>